<reference evidence="1" key="1">
    <citation type="journal article" date="2014" name="PLoS ONE">
        <title>Transcriptome-Based Identification of ABC Transporters in the Western Tarnished Plant Bug Lygus hesperus.</title>
        <authorList>
            <person name="Hull J.J."/>
            <person name="Chaney K."/>
            <person name="Geib S.M."/>
            <person name="Fabrick J.A."/>
            <person name="Brent C.S."/>
            <person name="Walsh D."/>
            <person name="Lavine L.C."/>
        </authorList>
    </citation>
    <scope>NUCLEOTIDE SEQUENCE</scope>
</reference>
<evidence type="ECO:0000313" key="1">
    <source>
        <dbReference type="EMBL" id="JAG38667.1"/>
    </source>
</evidence>
<sequence length="100" mass="11567">VQQKCVSLEEFFLFEYDNSSDMATNLSRLQNIVHRVNSIEAGKIDDDMVVSRIMSVLPSRLKHFSSAWDSTSKTERTLTQLMSRLLKEEARYPVKKPENT</sequence>
<dbReference type="Pfam" id="PF14223">
    <property type="entry name" value="Retrotran_gag_2"/>
    <property type="match status" value="1"/>
</dbReference>
<accession>A0A0A9Z0A1</accession>
<dbReference type="EMBL" id="GBHO01004937">
    <property type="protein sequence ID" value="JAG38667.1"/>
    <property type="molecule type" value="Transcribed_RNA"/>
</dbReference>
<name>A0A0A9Z0A1_LYGHE</name>
<dbReference type="AlphaFoldDB" id="A0A0A9Z0A1"/>
<feature type="non-terminal residue" evidence="1">
    <location>
        <position position="1"/>
    </location>
</feature>
<organism evidence="1">
    <name type="scientific">Lygus hesperus</name>
    <name type="common">Western plant bug</name>
    <dbReference type="NCBI Taxonomy" id="30085"/>
    <lineage>
        <taxon>Eukaryota</taxon>
        <taxon>Metazoa</taxon>
        <taxon>Ecdysozoa</taxon>
        <taxon>Arthropoda</taxon>
        <taxon>Hexapoda</taxon>
        <taxon>Insecta</taxon>
        <taxon>Pterygota</taxon>
        <taxon>Neoptera</taxon>
        <taxon>Paraneoptera</taxon>
        <taxon>Hemiptera</taxon>
        <taxon>Heteroptera</taxon>
        <taxon>Panheteroptera</taxon>
        <taxon>Cimicomorpha</taxon>
        <taxon>Miridae</taxon>
        <taxon>Mirini</taxon>
        <taxon>Lygus</taxon>
    </lineage>
</organism>
<reference evidence="1" key="2">
    <citation type="submission" date="2014-07" db="EMBL/GenBank/DDBJ databases">
        <authorList>
            <person name="Hull J."/>
        </authorList>
    </citation>
    <scope>NUCLEOTIDE SEQUENCE</scope>
</reference>
<protein>
    <submittedName>
        <fullName evidence="1">Acyl-homoserine-lactone synthase</fullName>
    </submittedName>
</protein>
<proteinExistence type="predicted"/>
<feature type="non-terminal residue" evidence="1">
    <location>
        <position position="100"/>
    </location>
</feature>
<gene>
    <name evidence="1" type="primary">raiI</name>
    <name evidence="1" type="ORF">CM83_104782</name>
</gene>